<comment type="caution">
    <text evidence="5">The sequence shown here is derived from an EMBL/GenBank/DDBJ whole genome shotgun (WGS) entry which is preliminary data.</text>
</comment>
<dbReference type="PANTHER" id="PTHR47894">
    <property type="entry name" value="HTH-TYPE TRANSCRIPTIONAL REGULATOR GADX"/>
    <property type="match status" value="1"/>
</dbReference>
<protein>
    <submittedName>
        <fullName evidence="5">AraC family transcriptional regulator ligand-binding domain-containing protein</fullName>
    </submittedName>
</protein>
<gene>
    <name evidence="5" type="ORF">RKA07_15615</name>
</gene>
<sequence>MINKSEANTSRNHPLNFVVGAYIQPILVAYLQQGGRLSPLADAAAVNDLWMINPPETIAVEDYFRLFLSASELLKDPLLGIKAGQSAGLENFDVLGEALTNLRTKSLTLGHALHQMMTLERLVHRLGTSRIESGGGNIRLIWRAHFQQHKAARLVCESVIAGIIHLAEQLTGRLIPVMEVCFVHARPADYHEAEYQQGFRAQCRFSQSHNSIMFAADVLAWPLKNIARPSVADSTAGQVVEQVKNHVGKNLLNSPKLPQIAAILGQSERSLQRQLKQQGTSYQQLLADVRLHHAQDYLQYSNLSILQISQLLGFREQSSFNHFFLRGSGLSPKKWQEVNRAGAGSN</sequence>
<keyword evidence="1" id="KW-0805">Transcription regulation</keyword>
<dbReference type="Proteomes" id="UP001267407">
    <property type="component" value="Unassembled WGS sequence"/>
</dbReference>
<evidence type="ECO:0000259" key="4">
    <source>
        <dbReference type="PROSITE" id="PS01124"/>
    </source>
</evidence>
<dbReference type="InterPro" id="IPR018062">
    <property type="entry name" value="HTH_AraC-typ_CS"/>
</dbReference>
<dbReference type="SUPFAM" id="SSF46689">
    <property type="entry name" value="Homeodomain-like"/>
    <property type="match status" value="1"/>
</dbReference>
<evidence type="ECO:0000256" key="1">
    <source>
        <dbReference type="ARBA" id="ARBA00023015"/>
    </source>
</evidence>
<dbReference type="Pfam" id="PF12625">
    <property type="entry name" value="Arabinose_bd"/>
    <property type="match status" value="1"/>
</dbReference>
<name>A0ABU2HKD0_9GAMM</name>
<dbReference type="Pfam" id="PF12833">
    <property type="entry name" value="HTH_18"/>
    <property type="match status" value="1"/>
</dbReference>
<dbReference type="EMBL" id="JAVMBO010000018">
    <property type="protein sequence ID" value="MDS1311530.1"/>
    <property type="molecule type" value="Genomic_DNA"/>
</dbReference>
<dbReference type="PROSITE" id="PS00041">
    <property type="entry name" value="HTH_ARAC_FAMILY_1"/>
    <property type="match status" value="1"/>
</dbReference>
<evidence type="ECO:0000256" key="3">
    <source>
        <dbReference type="ARBA" id="ARBA00023163"/>
    </source>
</evidence>
<dbReference type="InterPro" id="IPR018060">
    <property type="entry name" value="HTH_AraC"/>
</dbReference>
<feature type="domain" description="HTH araC/xylS-type" evidence="4">
    <location>
        <begin position="241"/>
        <end position="338"/>
    </location>
</feature>
<keyword evidence="3" id="KW-0804">Transcription</keyword>
<keyword evidence="2" id="KW-0238">DNA-binding</keyword>
<dbReference type="Gene3D" id="1.10.10.60">
    <property type="entry name" value="Homeodomain-like"/>
    <property type="match status" value="1"/>
</dbReference>
<evidence type="ECO:0000256" key="2">
    <source>
        <dbReference type="ARBA" id="ARBA00023125"/>
    </source>
</evidence>
<evidence type="ECO:0000313" key="6">
    <source>
        <dbReference type="Proteomes" id="UP001267407"/>
    </source>
</evidence>
<dbReference type="PROSITE" id="PS01124">
    <property type="entry name" value="HTH_ARAC_FAMILY_2"/>
    <property type="match status" value="1"/>
</dbReference>
<organism evidence="5 6">
    <name type="scientific">Marinobacter xiaoshiensis</name>
    <dbReference type="NCBI Taxonomy" id="3073652"/>
    <lineage>
        <taxon>Bacteria</taxon>
        <taxon>Pseudomonadati</taxon>
        <taxon>Pseudomonadota</taxon>
        <taxon>Gammaproteobacteria</taxon>
        <taxon>Pseudomonadales</taxon>
        <taxon>Marinobacteraceae</taxon>
        <taxon>Marinobacter</taxon>
    </lineage>
</organism>
<dbReference type="PANTHER" id="PTHR47894:SF1">
    <property type="entry name" value="HTH-TYPE TRANSCRIPTIONAL REGULATOR VQSM"/>
    <property type="match status" value="1"/>
</dbReference>
<reference evidence="5" key="1">
    <citation type="submission" date="2023-09" db="EMBL/GenBank/DDBJ databases">
        <title>Marinobacter sediminicola sp. nov. and Marinobacter maritimum sp. nov., isolated from marine sediment.</title>
        <authorList>
            <person name="An J."/>
        </authorList>
    </citation>
    <scope>NUCLEOTIDE SEQUENCE</scope>
    <source>
        <strain evidence="5">F60267</strain>
    </source>
</reference>
<accession>A0ABU2HKD0</accession>
<keyword evidence="6" id="KW-1185">Reference proteome</keyword>
<dbReference type="InterPro" id="IPR032687">
    <property type="entry name" value="AraC-type_N"/>
</dbReference>
<dbReference type="SMART" id="SM00342">
    <property type="entry name" value="HTH_ARAC"/>
    <property type="match status" value="1"/>
</dbReference>
<dbReference type="RefSeq" id="WP_200203932.1">
    <property type="nucleotide sequence ID" value="NZ_JAVMBO010000018.1"/>
</dbReference>
<proteinExistence type="predicted"/>
<dbReference type="InterPro" id="IPR009057">
    <property type="entry name" value="Homeodomain-like_sf"/>
</dbReference>
<evidence type="ECO:0000313" key="5">
    <source>
        <dbReference type="EMBL" id="MDS1311530.1"/>
    </source>
</evidence>